<evidence type="ECO:0000313" key="2">
    <source>
        <dbReference type="EMBL" id="CAC5395484.1"/>
    </source>
</evidence>
<proteinExistence type="predicted"/>
<dbReference type="EMBL" id="CACVKT020005516">
    <property type="protein sequence ID" value="CAC5395484.1"/>
    <property type="molecule type" value="Genomic_DNA"/>
</dbReference>
<dbReference type="Proteomes" id="UP000507470">
    <property type="component" value="Unassembled WGS sequence"/>
</dbReference>
<evidence type="ECO:0000256" key="1">
    <source>
        <dbReference type="SAM" id="Phobius"/>
    </source>
</evidence>
<dbReference type="AlphaFoldDB" id="A0A6J8CKA4"/>
<name>A0A6J8CKA4_MYTCO</name>
<accession>A0A6J8CKA4</accession>
<protein>
    <recommendedName>
        <fullName evidence="4">Fibrinogen C-terminal domain-containing protein</fullName>
    </recommendedName>
</protein>
<keyword evidence="1" id="KW-1133">Transmembrane helix</keyword>
<evidence type="ECO:0000313" key="3">
    <source>
        <dbReference type="Proteomes" id="UP000507470"/>
    </source>
</evidence>
<feature type="transmembrane region" description="Helical" evidence="1">
    <location>
        <begin position="6"/>
        <end position="21"/>
    </location>
</feature>
<keyword evidence="3" id="KW-1185">Reference proteome</keyword>
<sequence length="247" mass="28673">MGYLQVFINAIVVALMAMYVYENERKMEKMSTKHDQTVLALERKLVDEIKDMKQLLSTKAEKKDFKQIFMACNGNRQSILDTWKKPTMGGDISNTKDSCTNRHLRSTMIENWNGSLIDQVKVELFRNEQLAVEMFFDGRGSTSSNWFTRNRLRYNSFNDLTRMSTLNFFSMNGDQTFDRHFFINGNYGGCPNDKGWMVVIDTADANNRPCKYDKLPGKDYPYILYGPDQQMAQYENGKSENILVCIL</sequence>
<keyword evidence="1" id="KW-0812">Transmembrane</keyword>
<dbReference type="OrthoDB" id="6134084at2759"/>
<evidence type="ECO:0008006" key="4">
    <source>
        <dbReference type="Google" id="ProtNLM"/>
    </source>
</evidence>
<organism evidence="2 3">
    <name type="scientific">Mytilus coruscus</name>
    <name type="common">Sea mussel</name>
    <dbReference type="NCBI Taxonomy" id="42192"/>
    <lineage>
        <taxon>Eukaryota</taxon>
        <taxon>Metazoa</taxon>
        <taxon>Spiralia</taxon>
        <taxon>Lophotrochozoa</taxon>
        <taxon>Mollusca</taxon>
        <taxon>Bivalvia</taxon>
        <taxon>Autobranchia</taxon>
        <taxon>Pteriomorphia</taxon>
        <taxon>Mytilida</taxon>
        <taxon>Mytiloidea</taxon>
        <taxon>Mytilidae</taxon>
        <taxon>Mytilinae</taxon>
        <taxon>Mytilus</taxon>
    </lineage>
</organism>
<keyword evidence="1" id="KW-0472">Membrane</keyword>
<gene>
    <name evidence="2" type="ORF">MCOR_30153</name>
</gene>
<reference evidence="2 3" key="1">
    <citation type="submission" date="2020-06" db="EMBL/GenBank/DDBJ databases">
        <authorList>
            <person name="Li R."/>
            <person name="Bekaert M."/>
        </authorList>
    </citation>
    <scope>NUCLEOTIDE SEQUENCE [LARGE SCALE GENOMIC DNA]</scope>
    <source>
        <strain evidence="3">wild</strain>
    </source>
</reference>